<protein>
    <recommendedName>
        <fullName evidence="5">Secreted protein</fullName>
    </recommendedName>
</protein>
<reference evidence="3" key="1">
    <citation type="journal article" date="2021" name="Proc. Natl. Acad. Sci. U.S.A.">
        <title>Global biogeography of chemosynthetic symbionts reveals both localized and globally distributed symbiont groups. .</title>
        <authorList>
            <person name="Osvatic J.T."/>
            <person name="Wilkins L.G.E."/>
            <person name="Leibrecht L."/>
            <person name="Leray M."/>
            <person name="Zauner S."/>
            <person name="Polzin J."/>
            <person name="Camacho Y."/>
            <person name="Gros O."/>
            <person name="van Gils J.A."/>
            <person name="Eisen J.A."/>
            <person name="Petersen J.M."/>
            <person name="Yuen B."/>
        </authorList>
    </citation>
    <scope>NUCLEOTIDE SEQUENCE</scope>
    <source>
        <strain evidence="3">MAGL173</strain>
    </source>
</reference>
<evidence type="ECO:0000256" key="2">
    <source>
        <dbReference type="SAM" id="SignalP"/>
    </source>
</evidence>
<evidence type="ECO:0008006" key="5">
    <source>
        <dbReference type="Google" id="ProtNLM"/>
    </source>
</evidence>
<evidence type="ECO:0000313" key="4">
    <source>
        <dbReference type="Proteomes" id="UP000886687"/>
    </source>
</evidence>
<comment type="caution">
    <text evidence="3">The sequence shown here is derived from an EMBL/GenBank/DDBJ whole genome shotgun (WGS) entry which is preliminary data.</text>
</comment>
<dbReference type="AlphaFoldDB" id="A0A9E4K8T7"/>
<keyword evidence="2" id="KW-0732">Signal</keyword>
<keyword evidence="1" id="KW-0472">Membrane</keyword>
<evidence type="ECO:0000313" key="3">
    <source>
        <dbReference type="EMBL" id="MCG7940499.1"/>
    </source>
</evidence>
<gene>
    <name evidence="3" type="ORF">JAZ04_16820</name>
</gene>
<name>A0A9E4K8T7_9GAMM</name>
<organism evidence="3 4">
    <name type="scientific">Candidatus Thiodiazotropha lotti</name>
    <dbReference type="NCBI Taxonomy" id="2792787"/>
    <lineage>
        <taxon>Bacteria</taxon>
        <taxon>Pseudomonadati</taxon>
        <taxon>Pseudomonadota</taxon>
        <taxon>Gammaproteobacteria</taxon>
        <taxon>Chromatiales</taxon>
        <taxon>Sedimenticolaceae</taxon>
        <taxon>Candidatus Thiodiazotropha</taxon>
    </lineage>
</organism>
<feature type="chain" id="PRO_5038964758" description="Secreted protein" evidence="2">
    <location>
        <begin position="25"/>
        <end position="230"/>
    </location>
</feature>
<evidence type="ECO:0000256" key="1">
    <source>
        <dbReference type="SAM" id="Phobius"/>
    </source>
</evidence>
<proteinExistence type="predicted"/>
<accession>A0A9E4K8T7</accession>
<keyword evidence="1" id="KW-1133">Transmembrane helix</keyword>
<keyword evidence="1" id="KW-0812">Transmembrane</keyword>
<feature type="signal peptide" evidence="2">
    <location>
        <begin position="1"/>
        <end position="24"/>
    </location>
</feature>
<feature type="transmembrane region" description="Helical" evidence="1">
    <location>
        <begin position="203"/>
        <end position="222"/>
    </location>
</feature>
<sequence length="230" mass="24482">MKLHSSIGMTALTIAALQSAPAYAAVMGSLVFTEPTATVAADETIDVRVTLSLDENSDPLRYNRSAPPLHGWHEEEFPAEANGVPFASYERVVPFTTRTCSDTFTLNCGDAGSQYRFSAPTSDSWFAIDGTISPGDTADFLLYQLIPDADGADPGIYELHTAGLGLSVQGWDGSGHAVVEELFGFRTTCLDASCTFSREVAPIPIPAAVWLFGSALLGLVGFSRHRDSVG</sequence>
<dbReference type="Proteomes" id="UP000886687">
    <property type="component" value="Unassembled WGS sequence"/>
</dbReference>
<dbReference type="EMBL" id="JAEPDI010000013">
    <property type="protein sequence ID" value="MCG7940499.1"/>
    <property type="molecule type" value="Genomic_DNA"/>
</dbReference>